<dbReference type="InterPro" id="IPR004133">
    <property type="entry name" value="DAN_dom"/>
</dbReference>
<keyword evidence="3 5" id="KW-0732">Signal</keyword>
<evidence type="ECO:0000256" key="5">
    <source>
        <dbReference type="SAM" id="SignalP"/>
    </source>
</evidence>
<dbReference type="InterPro" id="IPR052680">
    <property type="entry name" value="Glyco_Hormone_Alpha"/>
</dbReference>
<evidence type="ECO:0000256" key="1">
    <source>
        <dbReference type="ARBA" id="ARBA00004613"/>
    </source>
</evidence>
<dbReference type="EMBL" id="JAFNEN010000487">
    <property type="protein sequence ID" value="KAG8181946.1"/>
    <property type="molecule type" value="Genomic_DNA"/>
</dbReference>
<gene>
    <name evidence="7" type="ORF">JTE90_000057</name>
</gene>
<dbReference type="AlphaFoldDB" id="A0AAV6UE69"/>
<comment type="caution">
    <text evidence="7">The sequence shown here is derived from an EMBL/GenBank/DDBJ whole genome shotgun (WGS) entry which is preliminary data.</text>
</comment>
<keyword evidence="8" id="KW-1185">Reference proteome</keyword>
<protein>
    <recommendedName>
        <fullName evidence="6">DAN domain-containing protein</fullName>
    </recommendedName>
</protein>
<dbReference type="PANTHER" id="PTHR31129">
    <property type="entry name" value="GLYCOPROTEIN HORMONE ALPHA-2"/>
    <property type="match status" value="1"/>
</dbReference>
<dbReference type="Pfam" id="PF03045">
    <property type="entry name" value="DAN"/>
    <property type="match status" value="1"/>
</dbReference>
<feature type="domain" description="DAN" evidence="6">
    <location>
        <begin position="31"/>
        <end position="123"/>
    </location>
</feature>
<dbReference type="Gene3D" id="2.10.90.10">
    <property type="entry name" value="Cystine-knot cytokines"/>
    <property type="match status" value="1"/>
</dbReference>
<keyword evidence="2" id="KW-0964">Secreted</keyword>
<dbReference type="FunFam" id="2.10.90.10:FF:000049">
    <property type="entry name" value="Glycoprotein hormone alpha 2"/>
    <property type="match status" value="1"/>
</dbReference>
<dbReference type="InterPro" id="IPR029034">
    <property type="entry name" value="Cystine-knot_cytokine"/>
</dbReference>
<dbReference type="GO" id="GO:0007166">
    <property type="term" value="P:cell surface receptor signaling pathway"/>
    <property type="evidence" value="ECO:0007669"/>
    <property type="project" value="TreeGrafter"/>
</dbReference>
<sequence>MFLAIAKQAFMIKIFCIVIVVLMEQSTANIWEKPGCFKVGHTRTIGIPGCVEFDITTNACRGYCVSYSVPSSEDSLRINPKQVVTSYGQCCNIMETEDIKVKVMCLDGPKALTFKSAVTCACYHCKKN</sequence>
<name>A0AAV6UE69_9ARAC</name>
<evidence type="ECO:0000256" key="3">
    <source>
        <dbReference type="ARBA" id="ARBA00022729"/>
    </source>
</evidence>
<evidence type="ECO:0000259" key="6">
    <source>
        <dbReference type="Pfam" id="PF03045"/>
    </source>
</evidence>
<organism evidence="7 8">
    <name type="scientific">Oedothorax gibbosus</name>
    <dbReference type="NCBI Taxonomy" id="931172"/>
    <lineage>
        <taxon>Eukaryota</taxon>
        <taxon>Metazoa</taxon>
        <taxon>Ecdysozoa</taxon>
        <taxon>Arthropoda</taxon>
        <taxon>Chelicerata</taxon>
        <taxon>Arachnida</taxon>
        <taxon>Araneae</taxon>
        <taxon>Araneomorphae</taxon>
        <taxon>Entelegynae</taxon>
        <taxon>Araneoidea</taxon>
        <taxon>Linyphiidae</taxon>
        <taxon>Erigoninae</taxon>
        <taxon>Oedothorax</taxon>
    </lineage>
</organism>
<feature type="signal peptide" evidence="5">
    <location>
        <begin position="1"/>
        <end position="28"/>
    </location>
</feature>
<keyword evidence="4" id="KW-1015">Disulfide bond</keyword>
<dbReference type="GO" id="GO:0005615">
    <property type="term" value="C:extracellular space"/>
    <property type="evidence" value="ECO:0007669"/>
    <property type="project" value="TreeGrafter"/>
</dbReference>
<reference evidence="7 8" key="1">
    <citation type="journal article" date="2022" name="Nat. Ecol. Evol.">
        <title>A masculinizing supergene underlies an exaggerated male reproductive morph in a spider.</title>
        <authorList>
            <person name="Hendrickx F."/>
            <person name="De Corte Z."/>
            <person name="Sonet G."/>
            <person name="Van Belleghem S.M."/>
            <person name="Kostlbacher S."/>
            <person name="Vangestel C."/>
        </authorList>
    </citation>
    <scope>NUCLEOTIDE SEQUENCE [LARGE SCALE GENOMIC DNA]</scope>
    <source>
        <strain evidence="7">W744_W776</strain>
    </source>
</reference>
<dbReference type="PANTHER" id="PTHR31129:SF2">
    <property type="entry name" value="GLYCOPROTEIN HORMONE ALPHA-2"/>
    <property type="match status" value="1"/>
</dbReference>
<comment type="subcellular location">
    <subcellularLocation>
        <location evidence="1">Secreted</location>
    </subcellularLocation>
</comment>
<evidence type="ECO:0000256" key="4">
    <source>
        <dbReference type="ARBA" id="ARBA00023157"/>
    </source>
</evidence>
<dbReference type="GO" id="GO:0051427">
    <property type="term" value="F:hormone receptor binding"/>
    <property type="evidence" value="ECO:0007669"/>
    <property type="project" value="TreeGrafter"/>
</dbReference>
<evidence type="ECO:0000256" key="2">
    <source>
        <dbReference type="ARBA" id="ARBA00022525"/>
    </source>
</evidence>
<accession>A0AAV6UE69</accession>
<dbReference type="Proteomes" id="UP000827092">
    <property type="component" value="Unassembled WGS sequence"/>
</dbReference>
<feature type="chain" id="PRO_5043832083" description="DAN domain-containing protein" evidence="5">
    <location>
        <begin position="29"/>
        <end position="128"/>
    </location>
</feature>
<evidence type="ECO:0000313" key="8">
    <source>
        <dbReference type="Proteomes" id="UP000827092"/>
    </source>
</evidence>
<evidence type="ECO:0000313" key="7">
    <source>
        <dbReference type="EMBL" id="KAG8181946.1"/>
    </source>
</evidence>
<proteinExistence type="predicted"/>